<dbReference type="AlphaFoldDB" id="A0A8H6NF64"/>
<sequence length="476" mass="50280">MNPPPTNHLPPLKPAPGAVARRKSRVCTREACENCREKKAKCNGKNPCPRCASRGLECRYEERTYQTKRSLRAELWDLRDGQRRRDAVIAALATPAQADRILRRLWDGSTVAEIYDMISGEDAGSESPTAVGTPAATDEDAEPEATERMRSTSISQAGSIPPGNGSFGPEELAAADHGQLGYGMSPFASGPFTSPPLQSFDASIMNGQIFLASGEYEQAMDHQYSSVDPGTAKWWACGGGTPAFSSFSGTSSANSMPWMGWQFPAAAGNVEPSCSYSIPSATPSSIPSAILSPPAPHSSAPSSLPSREPVRSSAASASVSSPPKGQSPPENETPDPADLPAASADEHAPGRPRPQSPHPEETPPTRDRHRQASARNWQRRKRQFSDLQDAKAEAEARNRELRRQHSQALAEVLAAKEALMGHAGCGHPGIGGWLQTQATKFVTGGGDGAVAARGRVPGSLSSASAAVGREGAACRS</sequence>
<accession>A0A8H6NF64</accession>
<comment type="subcellular location">
    <subcellularLocation>
        <location evidence="1">Nucleus</location>
    </subcellularLocation>
</comment>
<dbReference type="GO" id="GO:0008270">
    <property type="term" value="F:zinc ion binding"/>
    <property type="evidence" value="ECO:0007669"/>
    <property type="project" value="InterPro"/>
</dbReference>
<protein>
    <submittedName>
        <fullName evidence="7">Fungal specific transcription factor domain-containing protein</fullName>
    </submittedName>
</protein>
<reference evidence="7" key="1">
    <citation type="journal article" date="2020" name="Phytopathology">
        <title>Genome Sequence Resources of Colletotrichum truncatum, C. plurivorum, C. musicola, and C. sojae: Four Species Pathogenic to Soybean (Glycine max).</title>
        <authorList>
            <person name="Rogerio F."/>
            <person name="Boufleur T.R."/>
            <person name="Ciampi-Guillardi M."/>
            <person name="Sukno S.A."/>
            <person name="Thon M.R."/>
            <person name="Massola Junior N.S."/>
            <person name="Baroncelli R."/>
        </authorList>
    </citation>
    <scope>NUCLEOTIDE SEQUENCE</scope>
    <source>
        <strain evidence="7">LFN00145</strain>
    </source>
</reference>
<evidence type="ECO:0000259" key="6">
    <source>
        <dbReference type="PROSITE" id="PS50048"/>
    </source>
</evidence>
<evidence type="ECO:0000313" key="7">
    <source>
        <dbReference type="EMBL" id="KAF6830360.1"/>
    </source>
</evidence>
<dbReference type="InterPro" id="IPR036864">
    <property type="entry name" value="Zn2-C6_fun-type_DNA-bd_sf"/>
</dbReference>
<feature type="compositionally biased region" description="Basic residues" evidence="5">
    <location>
        <begin position="367"/>
        <end position="382"/>
    </location>
</feature>
<keyword evidence="8" id="KW-1185">Reference proteome</keyword>
<dbReference type="CDD" id="cd00067">
    <property type="entry name" value="GAL4"/>
    <property type="match status" value="1"/>
</dbReference>
<evidence type="ECO:0000256" key="4">
    <source>
        <dbReference type="ARBA" id="ARBA00023242"/>
    </source>
</evidence>
<dbReference type="InterPro" id="IPR050987">
    <property type="entry name" value="AtrR-like"/>
</dbReference>
<dbReference type="Pfam" id="PF00172">
    <property type="entry name" value="Zn_clus"/>
    <property type="match status" value="1"/>
</dbReference>
<dbReference type="Proteomes" id="UP000654918">
    <property type="component" value="Unassembled WGS sequence"/>
</dbReference>
<feature type="compositionally biased region" description="Pro residues" evidence="5">
    <location>
        <begin position="1"/>
        <end position="14"/>
    </location>
</feature>
<organism evidence="7 8">
    <name type="scientific">Colletotrichum plurivorum</name>
    <dbReference type="NCBI Taxonomy" id="2175906"/>
    <lineage>
        <taxon>Eukaryota</taxon>
        <taxon>Fungi</taxon>
        <taxon>Dikarya</taxon>
        <taxon>Ascomycota</taxon>
        <taxon>Pezizomycotina</taxon>
        <taxon>Sordariomycetes</taxon>
        <taxon>Hypocreomycetidae</taxon>
        <taxon>Glomerellales</taxon>
        <taxon>Glomerellaceae</taxon>
        <taxon>Colletotrichum</taxon>
        <taxon>Colletotrichum orchidearum species complex</taxon>
    </lineage>
</organism>
<gene>
    <name evidence="7" type="ORF">CPLU01_07415</name>
</gene>
<feature type="region of interest" description="Disordered" evidence="5">
    <location>
        <begin position="1"/>
        <end position="20"/>
    </location>
</feature>
<proteinExistence type="predicted"/>
<dbReference type="EMBL" id="WIGO01000095">
    <property type="protein sequence ID" value="KAF6830360.1"/>
    <property type="molecule type" value="Genomic_DNA"/>
</dbReference>
<dbReference type="PROSITE" id="PS50048">
    <property type="entry name" value="ZN2_CY6_FUNGAL_2"/>
    <property type="match status" value="1"/>
</dbReference>
<feature type="compositionally biased region" description="Basic and acidic residues" evidence="5">
    <location>
        <begin position="388"/>
        <end position="402"/>
    </location>
</feature>
<evidence type="ECO:0000256" key="2">
    <source>
        <dbReference type="ARBA" id="ARBA00022723"/>
    </source>
</evidence>
<feature type="region of interest" description="Disordered" evidence="5">
    <location>
        <begin position="276"/>
        <end position="402"/>
    </location>
</feature>
<keyword evidence="4" id="KW-0539">Nucleus</keyword>
<dbReference type="CDD" id="cd14686">
    <property type="entry name" value="bZIP"/>
    <property type="match status" value="1"/>
</dbReference>
<evidence type="ECO:0000313" key="8">
    <source>
        <dbReference type="Proteomes" id="UP000654918"/>
    </source>
</evidence>
<dbReference type="GO" id="GO:0003677">
    <property type="term" value="F:DNA binding"/>
    <property type="evidence" value="ECO:0007669"/>
    <property type="project" value="UniProtKB-KW"/>
</dbReference>
<dbReference type="SUPFAM" id="SSF57701">
    <property type="entry name" value="Zn2/Cys6 DNA-binding domain"/>
    <property type="match status" value="1"/>
</dbReference>
<evidence type="ECO:0000256" key="5">
    <source>
        <dbReference type="SAM" id="MobiDB-lite"/>
    </source>
</evidence>
<evidence type="ECO:0000256" key="1">
    <source>
        <dbReference type="ARBA" id="ARBA00004123"/>
    </source>
</evidence>
<feature type="compositionally biased region" description="Low complexity" evidence="5">
    <location>
        <begin position="334"/>
        <end position="343"/>
    </location>
</feature>
<feature type="domain" description="Zn(2)-C6 fungal-type" evidence="6">
    <location>
        <begin position="31"/>
        <end position="60"/>
    </location>
</feature>
<dbReference type="PROSITE" id="PS00463">
    <property type="entry name" value="ZN2_CY6_FUNGAL_1"/>
    <property type="match status" value="1"/>
</dbReference>
<keyword evidence="2" id="KW-0479">Metal-binding</keyword>
<dbReference type="PANTHER" id="PTHR46910:SF3">
    <property type="entry name" value="HALOTOLERANCE PROTEIN 9-RELATED"/>
    <property type="match status" value="1"/>
</dbReference>
<dbReference type="InterPro" id="IPR001138">
    <property type="entry name" value="Zn2Cys6_DnaBD"/>
</dbReference>
<dbReference type="PANTHER" id="PTHR46910">
    <property type="entry name" value="TRANSCRIPTION FACTOR PDR1"/>
    <property type="match status" value="1"/>
</dbReference>
<dbReference type="GO" id="GO:0000981">
    <property type="term" value="F:DNA-binding transcription factor activity, RNA polymerase II-specific"/>
    <property type="evidence" value="ECO:0007669"/>
    <property type="project" value="InterPro"/>
</dbReference>
<feature type="region of interest" description="Disordered" evidence="5">
    <location>
        <begin position="122"/>
        <end position="146"/>
    </location>
</feature>
<feature type="compositionally biased region" description="Low complexity" evidence="5">
    <location>
        <begin position="276"/>
        <end position="323"/>
    </location>
</feature>
<keyword evidence="3" id="KW-0238">DNA-binding</keyword>
<dbReference type="SMART" id="SM00066">
    <property type="entry name" value="GAL4"/>
    <property type="match status" value="1"/>
</dbReference>
<dbReference type="Gene3D" id="4.10.240.10">
    <property type="entry name" value="Zn(2)-C6 fungal-type DNA-binding domain"/>
    <property type="match status" value="1"/>
</dbReference>
<comment type="caution">
    <text evidence="7">The sequence shown here is derived from an EMBL/GenBank/DDBJ whole genome shotgun (WGS) entry which is preliminary data.</text>
</comment>
<name>A0A8H6NF64_9PEZI</name>
<dbReference type="GO" id="GO:0005634">
    <property type="term" value="C:nucleus"/>
    <property type="evidence" value="ECO:0007669"/>
    <property type="project" value="UniProtKB-SubCell"/>
</dbReference>
<evidence type="ECO:0000256" key="3">
    <source>
        <dbReference type="ARBA" id="ARBA00023125"/>
    </source>
</evidence>